<evidence type="ECO:0000256" key="2">
    <source>
        <dbReference type="ARBA" id="ARBA00022679"/>
    </source>
</evidence>
<keyword evidence="3" id="KW-0812">Transmembrane</keyword>
<dbReference type="InterPro" id="IPR015421">
    <property type="entry name" value="PyrdxlP-dep_Trfase_major"/>
</dbReference>
<dbReference type="PATRIC" id="fig|74704.6.peg.2308"/>
<name>A0A0M2NRA9_STACC</name>
<dbReference type="Gene3D" id="3.40.640.10">
    <property type="entry name" value="Type I PLP-dependent aspartate aminotransferase-like (Major domain)"/>
    <property type="match status" value="1"/>
</dbReference>
<evidence type="ECO:0000313" key="4">
    <source>
        <dbReference type="EMBL" id="KKI62557.1"/>
    </source>
</evidence>
<proteinExistence type="predicted"/>
<dbReference type="PANTHER" id="PTHR42684:SF17">
    <property type="entry name" value="ADENOSYLMETHIONINE-8-AMINO-7-OXONONANOATE AMINOTRANSFERASE"/>
    <property type="match status" value="1"/>
</dbReference>
<dbReference type="SUPFAM" id="SSF53383">
    <property type="entry name" value="PLP-dependent transferases"/>
    <property type="match status" value="1"/>
</dbReference>
<dbReference type="AlphaFoldDB" id="A0A0M2NRA9"/>
<feature type="transmembrane region" description="Helical" evidence="3">
    <location>
        <begin position="45"/>
        <end position="66"/>
    </location>
</feature>
<dbReference type="GO" id="GO:0009102">
    <property type="term" value="P:biotin biosynthetic process"/>
    <property type="evidence" value="ECO:0007669"/>
    <property type="project" value="TreeGrafter"/>
</dbReference>
<keyword evidence="1 4" id="KW-0032">Aminotransferase</keyword>
<dbReference type="GO" id="GO:0030170">
    <property type="term" value="F:pyridoxal phosphate binding"/>
    <property type="evidence" value="ECO:0007669"/>
    <property type="project" value="InterPro"/>
</dbReference>
<accession>A0A0M2NRA9</accession>
<dbReference type="InterPro" id="IPR005814">
    <property type="entry name" value="Aminotrans_3"/>
</dbReference>
<keyword evidence="2 4" id="KW-0808">Transferase</keyword>
<organism evidence="4 5">
    <name type="scientific">Staphylococcus cohnii subsp. cohnii</name>
    <dbReference type="NCBI Taxonomy" id="74704"/>
    <lineage>
        <taxon>Bacteria</taxon>
        <taxon>Bacillati</taxon>
        <taxon>Bacillota</taxon>
        <taxon>Bacilli</taxon>
        <taxon>Bacillales</taxon>
        <taxon>Staphylococcaceae</taxon>
        <taxon>Staphylococcus</taxon>
        <taxon>Staphylococcus cohnii species complex</taxon>
    </lineage>
</organism>
<dbReference type="GO" id="GO:0004015">
    <property type="term" value="F:adenosylmethionine-8-amino-7-oxononanoate transaminase activity"/>
    <property type="evidence" value="ECO:0007669"/>
    <property type="project" value="TreeGrafter"/>
</dbReference>
<comment type="caution">
    <text evidence="4">The sequence shown here is derived from an EMBL/GenBank/DDBJ whole genome shotgun (WGS) entry which is preliminary data.</text>
</comment>
<keyword evidence="3" id="KW-1133">Transmembrane helix</keyword>
<dbReference type="InterPro" id="IPR015424">
    <property type="entry name" value="PyrdxlP-dep_Trfase"/>
</dbReference>
<evidence type="ECO:0000256" key="3">
    <source>
        <dbReference type="SAM" id="Phobius"/>
    </source>
</evidence>
<dbReference type="Proteomes" id="UP000034455">
    <property type="component" value="Unassembled WGS sequence"/>
</dbReference>
<reference evidence="4 5" key="1">
    <citation type="submission" date="2015-03" db="EMBL/GenBank/DDBJ databases">
        <title>Genome Assembly of Staphylococcus cohnii subsp. cohnii strain G22B2.</title>
        <authorList>
            <person name="Nair G."/>
            <person name="Kaur G."/>
            <person name="Khatri I."/>
            <person name="Singh N.K."/>
            <person name="Sathyabama S."/>
            <person name="Maurya S.K."/>
            <person name="Subramanian S."/>
            <person name="Agrewala J.N."/>
            <person name="Mayilraj S."/>
        </authorList>
    </citation>
    <scope>NUCLEOTIDE SEQUENCE [LARGE SCALE GENOMIC DNA]</scope>
    <source>
        <strain evidence="4 5">G22B2</strain>
    </source>
</reference>
<dbReference type="Pfam" id="PF00202">
    <property type="entry name" value="Aminotran_3"/>
    <property type="match status" value="1"/>
</dbReference>
<gene>
    <name evidence="4" type="ORF">UF66_2238</name>
</gene>
<keyword evidence="3" id="KW-0472">Membrane</keyword>
<sequence>MCLGKTITGDLPLAATLNSQKIYKTFSSDNHGVNAFLHSYTYTGNQIVCSIALEIIVTFVPILSILNKEI</sequence>
<dbReference type="PANTHER" id="PTHR42684">
    <property type="entry name" value="ADENOSYLMETHIONINE-8-AMINO-7-OXONONANOATE AMINOTRANSFERASE"/>
    <property type="match status" value="1"/>
</dbReference>
<dbReference type="EMBL" id="LAKJ01000048">
    <property type="protein sequence ID" value="KKI62557.1"/>
    <property type="molecule type" value="Genomic_DNA"/>
</dbReference>
<evidence type="ECO:0000256" key="1">
    <source>
        <dbReference type="ARBA" id="ARBA00022576"/>
    </source>
</evidence>
<protein>
    <submittedName>
        <fullName evidence="4">Adenosylmethionine-8-amino-7-oxononanoate aminotransferase</fullName>
    </submittedName>
</protein>
<evidence type="ECO:0000313" key="5">
    <source>
        <dbReference type="Proteomes" id="UP000034455"/>
    </source>
</evidence>